<dbReference type="AlphaFoldDB" id="W7QE57"/>
<gene>
    <name evidence="1" type="ORF">DS2_04960</name>
</gene>
<evidence type="ECO:0000313" key="2">
    <source>
        <dbReference type="Proteomes" id="UP000019276"/>
    </source>
</evidence>
<dbReference type="PATRIC" id="fig|1328313.3.peg.1024"/>
<proteinExistence type="predicted"/>
<reference evidence="1 2" key="1">
    <citation type="journal article" date="2014" name="Genome Announc.">
        <title>Draft Genome Sequence of the Agar-Degrading Bacterium Catenovulum sp. Strain DS-2, Isolated from Intestines of Haliotis diversicolor.</title>
        <authorList>
            <person name="Shan D."/>
            <person name="Li X."/>
            <person name="Gu Z."/>
            <person name="Wei G."/>
            <person name="Gao Z."/>
            <person name="Shao Z."/>
        </authorList>
    </citation>
    <scope>NUCLEOTIDE SEQUENCE [LARGE SCALE GENOMIC DNA]</scope>
    <source>
        <strain evidence="1 2">DS-2</strain>
    </source>
</reference>
<comment type="caution">
    <text evidence="1">The sequence shown here is derived from an EMBL/GenBank/DDBJ whole genome shotgun (WGS) entry which is preliminary data.</text>
</comment>
<dbReference type="Proteomes" id="UP000019276">
    <property type="component" value="Unassembled WGS sequence"/>
</dbReference>
<evidence type="ECO:0000313" key="1">
    <source>
        <dbReference type="EMBL" id="EWH11179.1"/>
    </source>
</evidence>
<keyword evidence="2" id="KW-1185">Reference proteome</keyword>
<protein>
    <submittedName>
        <fullName evidence="1">Uncharacterized protein</fullName>
    </submittedName>
</protein>
<dbReference type="OrthoDB" id="5405293at2"/>
<organism evidence="1 2">
    <name type="scientific">Catenovulum agarivorans DS-2</name>
    <dbReference type="NCBI Taxonomy" id="1328313"/>
    <lineage>
        <taxon>Bacteria</taxon>
        <taxon>Pseudomonadati</taxon>
        <taxon>Pseudomonadota</taxon>
        <taxon>Gammaproteobacteria</taxon>
        <taxon>Alteromonadales</taxon>
        <taxon>Alteromonadaceae</taxon>
        <taxon>Catenovulum</taxon>
    </lineage>
</organism>
<dbReference type="RefSeq" id="WP_035013546.1">
    <property type="nucleotide sequence ID" value="NZ_ARZY01000006.1"/>
</dbReference>
<dbReference type="EMBL" id="ARZY01000006">
    <property type="protein sequence ID" value="EWH11179.1"/>
    <property type="molecule type" value="Genomic_DNA"/>
</dbReference>
<dbReference type="eggNOG" id="COG0372">
    <property type="taxonomic scope" value="Bacteria"/>
</dbReference>
<accession>W7QE57</accession>
<name>W7QE57_9ALTE</name>
<dbReference type="STRING" id="1328313.DS2_04960"/>
<sequence length="269" mass="29487">MSNYDYWLERRNKIETSIGKWVGGDDVVIRNYSLKNDLLGNATYMQVIVLNATGKLVSKNLADWLEANFIGMSYPDARIWCNQVGALCGSEGSSVSAATVAGVLAADSRAYGGSKSSLIGVDFIRQALMKVQAGMTIDQLVSQSSYKNGKPNIMGFARPVARADERIDMYDKLRQQLGFKVGKHLKLAFEISAYLESNFNLSMNSGGYSCAFLADQDFSAQQVYNIKCMCVASGVTACFTDYSGRAQNSFLPLKCEDIDYNGPSPRPVE</sequence>